<evidence type="ECO:0000313" key="1">
    <source>
        <dbReference type="EMBL" id="CAI9560577.1"/>
    </source>
</evidence>
<sequence>MLLKDTEVTHTMTFQTLMTEPLCVAVGTVHTIRLHWEPSGHSRGKKRCPADQCIYNEASV</sequence>
<accession>A0ABN9CKA8</accession>
<evidence type="ECO:0000313" key="2">
    <source>
        <dbReference type="Proteomes" id="UP001162483"/>
    </source>
</evidence>
<reference evidence="1" key="1">
    <citation type="submission" date="2023-05" db="EMBL/GenBank/DDBJ databases">
        <authorList>
            <person name="Stuckert A."/>
        </authorList>
    </citation>
    <scope>NUCLEOTIDE SEQUENCE</scope>
</reference>
<organism evidence="1 2">
    <name type="scientific">Staurois parvus</name>
    <dbReference type="NCBI Taxonomy" id="386267"/>
    <lineage>
        <taxon>Eukaryota</taxon>
        <taxon>Metazoa</taxon>
        <taxon>Chordata</taxon>
        <taxon>Craniata</taxon>
        <taxon>Vertebrata</taxon>
        <taxon>Euteleostomi</taxon>
        <taxon>Amphibia</taxon>
        <taxon>Batrachia</taxon>
        <taxon>Anura</taxon>
        <taxon>Neobatrachia</taxon>
        <taxon>Ranoidea</taxon>
        <taxon>Ranidae</taxon>
        <taxon>Staurois</taxon>
    </lineage>
</organism>
<comment type="caution">
    <text evidence="1">The sequence shown here is derived from an EMBL/GenBank/DDBJ whole genome shotgun (WGS) entry which is preliminary data.</text>
</comment>
<dbReference type="EMBL" id="CATNWA010010755">
    <property type="protein sequence ID" value="CAI9560577.1"/>
    <property type="molecule type" value="Genomic_DNA"/>
</dbReference>
<proteinExistence type="predicted"/>
<dbReference type="Proteomes" id="UP001162483">
    <property type="component" value="Unassembled WGS sequence"/>
</dbReference>
<gene>
    <name evidence="1" type="ORF">SPARVUS_LOCUS5281654</name>
</gene>
<name>A0ABN9CKA8_9NEOB</name>
<protein>
    <submittedName>
        <fullName evidence="1">Uncharacterized protein</fullName>
    </submittedName>
</protein>
<keyword evidence="2" id="KW-1185">Reference proteome</keyword>